<sequence length="132" mass="13964">MTEEEPGRFGFDVSELGLHAAEAWLALGRTDRAVTRAEASVAACVPHTPGWAAATLALAQAETLGQPGDAAARALDVLERIPAERLRSTSRDRLRGLVTALGDVDAVAVRDLRERVRVLPPPVDVHGRGAIA</sequence>
<dbReference type="EMBL" id="JACHMP010000001">
    <property type="protein sequence ID" value="MBB5821003.1"/>
    <property type="molecule type" value="Genomic_DNA"/>
</dbReference>
<evidence type="ECO:0008006" key="3">
    <source>
        <dbReference type="Google" id="ProtNLM"/>
    </source>
</evidence>
<reference evidence="1 2" key="1">
    <citation type="submission" date="2020-08" db="EMBL/GenBank/DDBJ databases">
        <title>Sequencing the genomes of 1000 actinobacteria strains.</title>
        <authorList>
            <person name="Klenk H.-P."/>
        </authorList>
    </citation>
    <scope>NUCLEOTIDE SEQUENCE [LARGE SCALE GENOMIC DNA]</scope>
    <source>
        <strain evidence="1 2">DSM 46887</strain>
    </source>
</reference>
<protein>
    <recommendedName>
        <fullName evidence="3">Tetratricopeptide repeat protein</fullName>
    </recommendedName>
</protein>
<accession>A0A7W9IIZ2</accession>
<evidence type="ECO:0000313" key="2">
    <source>
        <dbReference type="Proteomes" id="UP000540685"/>
    </source>
</evidence>
<gene>
    <name evidence="1" type="ORF">F4562_004065</name>
</gene>
<dbReference type="Proteomes" id="UP000540685">
    <property type="component" value="Unassembled WGS sequence"/>
</dbReference>
<name>A0A7W9IIZ2_9ACTN</name>
<proteinExistence type="predicted"/>
<dbReference type="AlphaFoldDB" id="A0A7W9IIZ2"/>
<keyword evidence="2" id="KW-1185">Reference proteome</keyword>
<comment type="caution">
    <text evidence="1">The sequence shown here is derived from an EMBL/GenBank/DDBJ whole genome shotgun (WGS) entry which is preliminary data.</text>
</comment>
<dbReference type="RefSeq" id="WP_184548751.1">
    <property type="nucleotide sequence ID" value="NZ_JACHMP010000001.1"/>
</dbReference>
<evidence type="ECO:0000313" key="1">
    <source>
        <dbReference type="EMBL" id="MBB5821003.1"/>
    </source>
</evidence>
<organism evidence="1 2">
    <name type="scientific">Streptosporangium becharense</name>
    <dbReference type="NCBI Taxonomy" id="1816182"/>
    <lineage>
        <taxon>Bacteria</taxon>
        <taxon>Bacillati</taxon>
        <taxon>Actinomycetota</taxon>
        <taxon>Actinomycetes</taxon>
        <taxon>Streptosporangiales</taxon>
        <taxon>Streptosporangiaceae</taxon>
        <taxon>Streptosporangium</taxon>
    </lineage>
</organism>